<keyword evidence="2 3" id="KW-0378">Hydrolase</keyword>
<dbReference type="GO" id="GO:0005737">
    <property type="term" value="C:cytoplasm"/>
    <property type="evidence" value="ECO:0007669"/>
    <property type="project" value="UniProtKB-SubCell"/>
</dbReference>
<name>A0A506XWH8_9MICO</name>
<dbReference type="HAMAP" id="MF_00528">
    <property type="entry name" value="Maf"/>
    <property type="match status" value="1"/>
</dbReference>
<comment type="caution">
    <text evidence="3">Lacks conserved residue(s) required for the propagation of feature annotation.</text>
</comment>
<dbReference type="GO" id="GO:0009117">
    <property type="term" value="P:nucleotide metabolic process"/>
    <property type="evidence" value="ECO:0007669"/>
    <property type="project" value="UniProtKB-KW"/>
</dbReference>
<dbReference type="RefSeq" id="WP_141161782.1">
    <property type="nucleotide sequence ID" value="NZ_VHQG01000001.1"/>
</dbReference>
<dbReference type="InterPro" id="IPR003697">
    <property type="entry name" value="Maf-like"/>
</dbReference>
<keyword evidence="6" id="KW-1185">Reference proteome</keyword>
<evidence type="ECO:0000313" key="6">
    <source>
        <dbReference type="Proteomes" id="UP000316252"/>
    </source>
</evidence>
<protein>
    <recommendedName>
        <fullName evidence="3">Nucleoside triphosphate pyrophosphatase</fullName>
        <ecNumber evidence="3">3.6.1.9</ecNumber>
    </recommendedName>
    <alternativeName>
        <fullName evidence="3">Nucleotide pyrophosphatase</fullName>
        <shortName evidence="3">Nucleotide PPase</shortName>
    </alternativeName>
</protein>
<evidence type="ECO:0000256" key="1">
    <source>
        <dbReference type="ARBA" id="ARBA00001968"/>
    </source>
</evidence>
<feature type="region of interest" description="Disordered" evidence="4">
    <location>
        <begin position="75"/>
        <end position="105"/>
    </location>
</feature>
<comment type="caution">
    <text evidence="5">The sequence shown here is derived from an EMBL/GenBank/DDBJ whole genome shotgun (WGS) entry which is preliminary data.</text>
</comment>
<evidence type="ECO:0000256" key="4">
    <source>
        <dbReference type="SAM" id="MobiDB-lite"/>
    </source>
</evidence>
<dbReference type="Pfam" id="PF02545">
    <property type="entry name" value="Maf"/>
    <property type="match status" value="1"/>
</dbReference>
<dbReference type="PANTHER" id="PTHR43213">
    <property type="entry name" value="BIFUNCTIONAL DTTP/UTP PYROPHOSPHATASE/METHYLTRANSFERASE PROTEIN-RELATED"/>
    <property type="match status" value="1"/>
</dbReference>
<dbReference type="InterPro" id="IPR029001">
    <property type="entry name" value="ITPase-like_fam"/>
</dbReference>
<feature type="active site" description="Proton acceptor" evidence="3">
    <location>
        <position position="119"/>
    </location>
</feature>
<dbReference type="EMBL" id="VHQG01000001">
    <property type="protein sequence ID" value="TPW77254.1"/>
    <property type="molecule type" value="Genomic_DNA"/>
</dbReference>
<dbReference type="GO" id="GO:0047429">
    <property type="term" value="F:nucleoside triphosphate diphosphatase activity"/>
    <property type="evidence" value="ECO:0007669"/>
    <property type="project" value="UniProtKB-EC"/>
</dbReference>
<gene>
    <name evidence="5" type="ORF">FJ657_00675</name>
</gene>
<dbReference type="EC" id="3.6.1.9" evidence="3"/>
<dbReference type="Gene3D" id="3.90.950.10">
    <property type="match status" value="1"/>
</dbReference>
<comment type="similarity">
    <text evidence="3">Belongs to the Maf family.</text>
</comment>
<dbReference type="OrthoDB" id="3527985at2"/>
<organism evidence="5 6">
    <name type="scientific">Schumannella soli</name>
    <dbReference type="NCBI Taxonomy" id="2590779"/>
    <lineage>
        <taxon>Bacteria</taxon>
        <taxon>Bacillati</taxon>
        <taxon>Actinomycetota</taxon>
        <taxon>Actinomycetes</taxon>
        <taxon>Micrococcales</taxon>
        <taxon>Microbacteriaceae</taxon>
        <taxon>Schumannella</taxon>
    </lineage>
</organism>
<accession>A0A506XWH8</accession>
<feature type="compositionally biased region" description="Gly residues" evidence="4">
    <location>
        <begin position="75"/>
        <end position="85"/>
    </location>
</feature>
<comment type="cofactor">
    <cofactor evidence="1 3">
        <name>a divalent metal cation</name>
        <dbReference type="ChEBI" id="CHEBI:60240"/>
    </cofactor>
</comment>
<comment type="catalytic activity">
    <reaction evidence="3">
        <text>a ribonucleoside 5'-triphosphate + H2O = a ribonucleoside 5'-phosphate + diphosphate + H(+)</text>
        <dbReference type="Rhea" id="RHEA:23996"/>
        <dbReference type="ChEBI" id="CHEBI:15377"/>
        <dbReference type="ChEBI" id="CHEBI:15378"/>
        <dbReference type="ChEBI" id="CHEBI:33019"/>
        <dbReference type="ChEBI" id="CHEBI:58043"/>
        <dbReference type="ChEBI" id="CHEBI:61557"/>
        <dbReference type="EC" id="3.6.1.9"/>
    </reaction>
</comment>
<sequence length="256" mass="26261">MRLFLASTSPARLATLNAAGIEPIAIAPGVDEEAAVAEREQRDGPLAPADMVQLLARLKAEAVVREVEDALGAMRGGGADDGGVARGAADGSGYPAGPDGAARPAGADGSGDALIFGGDSAFAFGGTIYGKPHLPERARERWLAYRGHNGVGGVGVLHSGHWLIALRDGRVVDAVGEASQAEVHFSGDLSEAEIDAYVATGEPLKVAGAFTIDGRGAAFIDRVVGDPSTVIGLSIPLLRRLASRLGVAWPELWNRA</sequence>
<feature type="compositionally biased region" description="Low complexity" evidence="4">
    <location>
        <begin position="86"/>
        <end position="105"/>
    </location>
</feature>
<comment type="subcellular location">
    <subcellularLocation>
        <location evidence="3">Cytoplasm</location>
    </subcellularLocation>
</comment>
<evidence type="ECO:0000256" key="2">
    <source>
        <dbReference type="ARBA" id="ARBA00022801"/>
    </source>
</evidence>
<evidence type="ECO:0000313" key="5">
    <source>
        <dbReference type="EMBL" id="TPW77254.1"/>
    </source>
</evidence>
<evidence type="ECO:0000256" key="3">
    <source>
        <dbReference type="HAMAP-Rule" id="MF_00528"/>
    </source>
</evidence>
<dbReference type="PANTHER" id="PTHR43213:SF5">
    <property type="entry name" value="BIFUNCTIONAL DTTP_UTP PYROPHOSPHATASE_METHYLTRANSFERASE PROTEIN-RELATED"/>
    <property type="match status" value="1"/>
</dbReference>
<comment type="function">
    <text evidence="3">Nucleoside triphosphate pyrophosphatase. May have a dual role in cell division arrest and in preventing the incorporation of modified nucleotides into cellular nucleic acids.</text>
</comment>
<dbReference type="SUPFAM" id="SSF52972">
    <property type="entry name" value="ITPase-like"/>
    <property type="match status" value="1"/>
</dbReference>
<keyword evidence="3" id="KW-0963">Cytoplasm</keyword>
<proteinExistence type="inferred from homology"/>
<comment type="catalytic activity">
    <reaction evidence="3">
        <text>a 2'-deoxyribonucleoside 5'-triphosphate + H2O = a 2'-deoxyribonucleoside 5'-phosphate + diphosphate + H(+)</text>
        <dbReference type="Rhea" id="RHEA:44644"/>
        <dbReference type="ChEBI" id="CHEBI:15377"/>
        <dbReference type="ChEBI" id="CHEBI:15378"/>
        <dbReference type="ChEBI" id="CHEBI:33019"/>
        <dbReference type="ChEBI" id="CHEBI:61560"/>
        <dbReference type="ChEBI" id="CHEBI:65317"/>
        <dbReference type="EC" id="3.6.1.9"/>
    </reaction>
</comment>
<dbReference type="Proteomes" id="UP000316252">
    <property type="component" value="Unassembled WGS sequence"/>
</dbReference>
<keyword evidence="3" id="KW-0546">Nucleotide metabolism</keyword>
<dbReference type="CDD" id="cd00555">
    <property type="entry name" value="Maf"/>
    <property type="match status" value="1"/>
</dbReference>
<dbReference type="AlphaFoldDB" id="A0A506XWH8"/>
<reference evidence="5 6" key="1">
    <citation type="submission" date="2019-06" db="EMBL/GenBank/DDBJ databases">
        <authorList>
            <person name="Li F."/>
        </authorList>
    </citation>
    <scope>NUCLEOTIDE SEQUENCE [LARGE SCALE GENOMIC DNA]</scope>
    <source>
        <strain evidence="5 6">10F1D-1</strain>
    </source>
</reference>